<protein>
    <submittedName>
        <fullName evidence="2">Flagellar export protein FliJ</fullName>
    </submittedName>
</protein>
<dbReference type="Gene3D" id="1.10.287.1700">
    <property type="match status" value="1"/>
</dbReference>
<dbReference type="EMBL" id="QSSQ01000021">
    <property type="protein sequence ID" value="RGM01719.1"/>
    <property type="molecule type" value="Genomic_DNA"/>
</dbReference>
<keyword evidence="2" id="KW-0966">Cell projection</keyword>
<feature type="compositionally biased region" description="Basic and acidic residues" evidence="1">
    <location>
        <begin position="123"/>
        <end position="136"/>
    </location>
</feature>
<evidence type="ECO:0000256" key="1">
    <source>
        <dbReference type="SAM" id="MobiDB-lite"/>
    </source>
</evidence>
<dbReference type="InterPro" id="IPR053716">
    <property type="entry name" value="Flag_assembly_chemotaxis_eff"/>
</dbReference>
<organism evidence="2 4">
    <name type="scientific">Hungatella hathewayi</name>
    <dbReference type="NCBI Taxonomy" id="154046"/>
    <lineage>
        <taxon>Bacteria</taxon>
        <taxon>Bacillati</taxon>
        <taxon>Bacillota</taxon>
        <taxon>Clostridia</taxon>
        <taxon>Lachnospirales</taxon>
        <taxon>Lachnospiraceae</taxon>
        <taxon>Hungatella</taxon>
    </lineage>
</organism>
<evidence type="ECO:0000313" key="2">
    <source>
        <dbReference type="EMBL" id="CUP07081.1"/>
    </source>
</evidence>
<sequence length="150" mass="17276">MKKFAFSLERMLNFQSQNLEKEMGILGRMTAERDALEAQKRDMADKAAGVQADITRREAEGTTIFMLKACFSILESARNQLEEMEEELKLLQAGLERQRQIVTEASREVKKLEKLKEKQLEEYHRGEAKEQQETIAEHVAGNFVRRGASQ</sequence>
<dbReference type="Proteomes" id="UP000261257">
    <property type="component" value="Unassembled WGS sequence"/>
</dbReference>
<keyword evidence="2" id="KW-0282">Flagellum</keyword>
<proteinExistence type="predicted"/>
<evidence type="ECO:0000313" key="5">
    <source>
        <dbReference type="Proteomes" id="UP000261257"/>
    </source>
</evidence>
<dbReference type="RefSeq" id="WP_055659112.1">
    <property type="nucleotide sequence ID" value="NZ_CABIXC010000017.1"/>
</dbReference>
<dbReference type="EMBL" id="CYZE01000017">
    <property type="protein sequence ID" value="CUP07081.1"/>
    <property type="molecule type" value="Genomic_DNA"/>
</dbReference>
<evidence type="ECO:0000313" key="4">
    <source>
        <dbReference type="Proteomes" id="UP000095651"/>
    </source>
</evidence>
<gene>
    <name evidence="3" type="ORF">DXC39_18790</name>
    <name evidence="2" type="ORF">ERS852407_04877</name>
</gene>
<dbReference type="Proteomes" id="UP000095651">
    <property type="component" value="Unassembled WGS sequence"/>
</dbReference>
<reference evidence="2 4" key="1">
    <citation type="submission" date="2015-09" db="EMBL/GenBank/DDBJ databases">
        <authorList>
            <consortium name="Pathogen Informatics"/>
        </authorList>
    </citation>
    <scope>NUCLEOTIDE SEQUENCE [LARGE SCALE GENOMIC DNA]</scope>
    <source>
        <strain evidence="2 4">2789STDY5608850</strain>
    </source>
</reference>
<dbReference type="AlphaFoldDB" id="A0A174K8B4"/>
<evidence type="ECO:0000313" key="3">
    <source>
        <dbReference type="EMBL" id="RGM01719.1"/>
    </source>
</evidence>
<accession>A0A174K8B4</accession>
<feature type="region of interest" description="Disordered" evidence="1">
    <location>
        <begin position="123"/>
        <end position="150"/>
    </location>
</feature>
<name>A0A174K8B4_9FIRM</name>
<reference evidence="3 5" key="2">
    <citation type="submission" date="2018-08" db="EMBL/GenBank/DDBJ databases">
        <title>A genome reference for cultivated species of the human gut microbiota.</title>
        <authorList>
            <person name="Zou Y."/>
            <person name="Xue W."/>
            <person name="Luo G."/>
        </authorList>
    </citation>
    <scope>NUCLEOTIDE SEQUENCE [LARGE SCALE GENOMIC DNA]</scope>
    <source>
        <strain evidence="3 5">TF05-11AC</strain>
    </source>
</reference>
<keyword evidence="2" id="KW-0969">Cilium</keyword>